<organism evidence="1 2">
    <name type="scientific">Dermatophagoides pteronyssinus</name>
    <name type="common">European house dust mite</name>
    <dbReference type="NCBI Taxonomy" id="6956"/>
    <lineage>
        <taxon>Eukaryota</taxon>
        <taxon>Metazoa</taxon>
        <taxon>Ecdysozoa</taxon>
        <taxon>Arthropoda</taxon>
        <taxon>Chelicerata</taxon>
        <taxon>Arachnida</taxon>
        <taxon>Acari</taxon>
        <taxon>Acariformes</taxon>
        <taxon>Sarcoptiformes</taxon>
        <taxon>Astigmata</taxon>
        <taxon>Psoroptidia</taxon>
        <taxon>Analgoidea</taxon>
        <taxon>Pyroglyphidae</taxon>
        <taxon>Dermatophagoidinae</taxon>
        <taxon>Dermatophagoides</taxon>
    </lineage>
</organism>
<comment type="caution">
    <text evidence="1">The sequence shown here is derived from an EMBL/GenBank/DDBJ whole genome shotgun (WGS) entry which is preliminary data.</text>
</comment>
<sequence>MHNIKSRELFLAETLQVRQLINEVLPAPDGPSNAFKLFIRMDPLRRFRIIFCRFCGLQPFTKHHSSIT</sequence>
<protein>
    <submittedName>
        <fullName evidence="1">Uncharacterized protein</fullName>
    </submittedName>
</protein>
<reference evidence="1 2" key="1">
    <citation type="journal article" date="2018" name="J. Allergy Clin. Immunol.">
        <title>High-quality assembly of Dermatophagoides pteronyssinus genome and transcriptome reveals a wide range of novel allergens.</title>
        <authorList>
            <person name="Liu X.Y."/>
            <person name="Yang K.Y."/>
            <person name="Wang M.Q."/>
            <person name="Kwok J.S."/>
            <person name="Zeng X."/>
            <person name="Yang Z."/>
            <person name="Xiao X.J."/>
            <person name="Lau C.P."/>
            <person name="Li Y."/>
            <person name="Huang Z.M."/>
            <person name="Ba J.G."/>
            <person name="Yim A.K."/>
            <person name="Ouyang C.Y."/>
            <person name="Ngai S.M."/>
            <person name="Chan T.F."/>
            <person name="Leung E.L."/>
            <person name="Liu L."/>
            <person name="Liu Z.G."/>
            <person name="Tsui S.K."/>
        </authorList>
    </citation>
    <scope>NUCLEOTIDE SEQUENCE [LARGE SCALE GENOMIC DNA]</scope>
    <source>
        <strain evidence="1">Derp</strain>
    </source>
</reference>
<dbReference type="Proteomes" id="UP000887458">
    <property type="component" value="Unassembled WGS sequence"/>
</dbReference>
<accession>A0ABQ8J7N6</accession>
<keyword evidence="2" id="KW-1185">Reference proteome</keyword>
<evidence type="ECO:0000313" key="1">
    <source>
        <dbReference type="EMBL" id="KAH9418609.1"/>
    </source>
</evidence>
<proteinExistence type="predicted"/>
<evidence type="ECO:0000313" key="2">
    <source>
        <dbReference type="Proteomes" id="UP000887458"/>
    </source>
</evidence>
<dbReference type="EMBL" id="NJHN03000062">
    <property type="protein sequence ID" value="KAH9418609.1"/>
    <property type="molecule type" value="Genomic_DNA"/>
</dbReference>
<gene>
    <name evidence="1" type="ORF">DERP_003934</name>
</gene>
<reference evidence="1 2" key="2">
    <citation type="journal article" date="2022" name="Mol. Biol. Evol.">
        <title>Comparative Genomics Reveals Insights into the Divergent Evolution of Astigmatic Mites and Household Pest Adaptations.</title>
        <authorList>
            <person name="Xiong Q."/>
            <person name="Wan A.T."/>
            <person name="Liu X."/>
            <person name="Fung C.S."/>
            <person name="Xiao X."/>
            <person name="Malainual N."/>
            <person name="Hou J."/>
            <person name="Wang L."/>
            <person name="Wang M."/>
            <person name="Yang K.Y."/>
            <person name="Cui Y."/>
            <person name="Leung E.L."/>
            <person name="Nong W."/>
            <person name="Shin S.K."/>
            <person name="Au S.W."/>
            <person name="Jeong K.Y."/>
            <person name="Chew F.T."/>
            <person name="Hui J.H."/>
            <person name="Leung T.F."/>
            <person name="Tungtrongchitr A."/>
            <person name="Zhong N."/>
            <person name="Liu Z."/>
            <person name="Tsui S.K."/>
        </authorList>
    </citation>
    <scope>NUCLEOTIDE SEQUENCE [LARGE SCALE GENOMIC DNA]</scope>
    <source>
        <strain evidence="1">Derp</strain>
    </source>
</reference>
<name>A0ABQ8J7N6_DERPT</name>